<evidence type="ECO:0000256" key="3">
    <source>
        <dbReference type="ARBA" id="ARBA00010464"/>
    </source>
</evidence>
<dbReference type="GO" id="GO:0000775">
    <property type="term" value="C:chromosome, centromeric region"/>
    <property type="evidence" value="ECO:0007669"/>
    <property type="project" value="UniProtKB-SubCell"/>
</dbReference>
<evidence type="ECO:0000256" key="10">
    <source>
        <dbReference type="ARBA" id="ARBA00023328"/>
    </source>
</evidence>
<dbReference type="OrthoDB" id="248751at2759"/>
<comment type="subunit">
    <text evidence="12">Component of the SPT4-SPT5 complex. Interacts with RNA polymerase II.</text>
</comment>
<dbReference type="CDD" id="cd07973">
    <property type="entry name" value="Spt4"/>
    <property type="match status" value="1"/>
</dbReference>
<dbReference type="EMBL" id="KV426281">
    <property type="protein sequence ID" value="KZV83273.1"/>
    <property type="molecule type" value="Genomic_DNA"/>
</dbReference>
<evidence type="ECO:0000259" key="15">
    <source>
        <dbReference type="SMART" id="SM01389"/>
    </source>
</evidence>
<evidence type="ECO:0000256" key="6">
    <source>
        <dbReference type="ARBA" id="ARBA00022771"/>
    </source>
</evidence>
<dbReference type="SMART" id="SM01389">
    <property type="entry name" value="Spt4"/>
    <property type="match status" value="1"/>
</dbReference>
<keyword evidence="18" id="KW-1185">Reference proteome</keyword>
<dbReference type="PIRSF" id="PIRSF025023">
    <property type="entry name" value="Spt4"/>
    <property type="match status" value="1"/>
</dbReference>
<accession>A0A165CDB2</accession>
<evidence type="ECO:0000313" key="16">
    <source>
        <dbReference type="EMBL" id="KZV82263.1"/>
    </source>
</evidence>
<evidence type="ECO:0000256" key="2">
    <source>
        <dbReference type="ARBA" id="ARBA00004584"/>
    </source>
</evidence>
<comment type="function">
    <text evidence="11 13">The SPT4-SPT5 complex mediates both activation and inhibition of transcription elongation, and plays a role in pre-mRNA processing. This complex seems to be important for the stability of the RNA polymerase II elongation machinery on the chromatin template but not for the inherent ability of this machinery to translocate down the gene.</text>
</comment>
<feature type="region of interest" description="Disordered" evidence="14">
    <location>
        <begin position="108"/>
        <end position="127"/>
    </location>
</feature>
<evidence type="ECO:0000313" key="17">
    <source>
        <dbReference type="EMBL" id="KZV83273.1"/>
    </source>
</evidence>
<dbReference type="Proteomes" id="UP000077266">
    <property type="component" value="Unassembled WGS sequence"/>
</dbReference>
<evidence type="ECO:0000256" key="14">
    <source>
        <dbReference type="SAM" id="MobiDB-lite"/>
    </source>
</evidence>
<evidence type="ECO:0000256" key="7">
    <source>
        <dbReference type="ARBA" id="ARBA00022833"/>
    </source>
</evidence>
<sequence>MSNAVAAIPNSSKAKQLRACMLCSVIQTAGDFRKFGCPNCEEILQLKGNSDRIQGCTSSSYDGVIAVMNPEESWVARWQRTSKYVRGMYAVRISGRIPEEIEEELQQRNLTYRPRDGKQDDMFQTAR</sequence>
<dbReference type="FunCoup" id="A0A165CDB2">
    <property type="interactions" value="345"/>
</dbReference>
<evidence type="ECO:0000256" key="4">
    <source>
        <dbReference type="ARBA" id="ARBA00020182"/>
    </source>
</evidence>
<dbReference type="EMBL" id="KV426336">
    <property type="protein sequence ID" value="KZV82263.1"/>
    <property type="molecule type" value="Genomic_DNA"/>
</dbReference>
<evidence type="ECO:0000256" key="1">
    <source>
        <dbReference type="ARBA" id="ARBA00004123"/>
    </source>
</evidence>
<evidence type="ECO:0000256" key="9">
    <source>
        <dbReference type="ARBA" id="ARBA00023242"/>
    </source>
</evidence>
<keyword evidence="6" id="KW-0863">Zinc-finger</keyword>
<organism evidence="16 18">
    <name type="scientific">Exidia glandulosa HHB12029</name>
    <dbReference type="NCBI Taxonomy" id="1314781"/>
    <lineage>
        <taxon>Eukaryota</taxon>
        <taxon>Fungi</taxon>
        <taxon>Dikarya</taxon>
        <taxon>Basidiomycota</taxon>
        <taxon>Agaricomycotina</taxon>
        <taxon>Agaricomycetes</taxon>
        <taxon>Auriculariales</taxon>
        <taxon>Exidiaceae</taxon>
        <taxon>Exidia</taxon>
    </lineage>
</organism>
<dbReference type="SUPFAM" id="SSF63393">
    <property type="entry name" value="RNA polymerase subunits"/>
    <property type="match status" value="1"/>
</dbReference>
<keyword evidence="9 13" id="KW-0539">Nucleus</keyword>
<keyword evidence="16" id="KW-0251">Elongation factor</keyword>
<dbReference type="InterPro" id="IPR029040">
    <property type="entry name" value="RPABC4/Spt4"/>
</dbReference>
<dbReference type="PANTHER" id="PTHR12882:SF1">
    <property type="entry name" value="TRANSCRIPTION ELONGATION FACTOR SPT4"/>
    <property type="match status" value="1"/>
</dbReference>
<keyword evidence="16" id="KW-0648">Protein biosynthesis</keyword>
<dbReference type="Pfam" id="PF06093">
    <property type="entry name" value="Spt4"/>
    <property type="match status" value="1"/>
</dbReference>
<comment type="similarity">
    <text evidence="3 13">Belongs to the SPT4 family.</text>
</comment>
<evidence type="ECO:0000256" key="8">
    <source>
        <dbReference type="ARBA" id="ARBA00023163"/>
    </source>
</evidence>
<name>A0A165CDB2_EXIGL</name>
<dbReference type="GO" id="GO:0008270">
    <property type="term" value="F:zinc ion binding"/>
    <property type="evidence" value="ECO:0007669"/>
    <property type="project" value="UniProtKB-KW"/>
</dbReference>
<evidence type="ECO:0000256" key="12">
    <source>
        <dbReference type="ARBA" id="ARBA00025870"/>
    </source>
</evidence>
<comment type="subcellular location">
    <subcellularLocation>
        <location evidence="2">Chromosome</location>
        <location evidence="2">Centromere</location>
    </subcellularLocation>
    <subcellularLocation>
        <location evidence="1 13">Nucleus</location>
    </subcellularLocation>
</comment>
<protein>
    <recommendedName>
        <fullName evidence="4 13">Transcription elongation factor SPT4</fullName>
    </recommendedName>
</protein>
<evidence type="ECO:0000256" key="5">
    <source>
        <dbReference type="ARBA" id="ARBA00022723"/>
    </source>
</evidence>
<dbReference type="GO" id="GO:0000993">
    <property type="term" value="F:RNA polymerase II complex binding"/>
    <property type="evidence" value="ECO:0007669"/>
    <property type="project" value="TreeGrafter"/>
</dbReference>
<feature type="domain" description="Spt4/RpoE2 zinc finger" evidence="15">
    <location>
        <begin position="17"/>
        <end position="94"/>
    </location>
</feature>
<dbReference type="GO" id="GO:0032044">
    <property type="term" value="C:DSIF complex"/>
    <property type="evidence" value="ECO:0007669"/>
    <property type="project" value="TreeGrafter"/>
</dbReference>
<dbReference type="AlphaFoldDB" id="A0A165CDB2"/>
<reference evidence="16 18" key="1">
    <citation type="journal article" date="2016" name="Mol. Biol. Evol.">
        <title>Comparative Genomics of Early-Diverging Mushroom-Forming Fungi Provides Insights into the Origins of Lignocellulose Decay Capabilities.</title>
        <authorList>
            <person name="Nagy L.G."/>
            <person name="Riley R."/>
            <person name="Tritt A."/>
            <person name="Adam C."/>
            <person name="Daum C."/>
            <person name="Floudas D."/>
            <person name="Sun H."/>
            <person name="Yadav J.S."/>
            <person name="Pangilinan J."/>
            <person name="Larsson K.H."/>
            <person name="Matsuura K."/>
            <person name="Barry K."/>
            <person name="Labutti K."/>
            <person name="Kuo R."/>
            <person name="Ohm R.A."/>
            <person name="Bhattacharya S.S."/>
            <person name="Shirouzu T."/>
            <person name="Yoshinaga Y."/>
            <person name="Martin F.M."/>
            <person name="Grigoriev I.V."/>
            <person name="Hibbett D.S."/>
        </authorList>
    </citation>
    <scope>NUCLEOTIDE SEQUENCE [LARGE SCALE GENOMIC DNA]</scope>
    <source>
        <strain evidence="16 18">HHB12029</strain>
    </source>
</reference>
<dbReference type="STRING" id="1314781.A0A165CDB2"/>
<keyword evidence="10" id="KW-0137">Centromere</keyword>
<evidence type="ECO:0000313" key="18">
    <source>
        <dbReference type="Proteomes" id="UP000077266"/>
    </source>
</evidence>
<dbReference type="InterPro" id="IPR009287">
    <property type="entry name" value="Spt4"/>
</dbReference>
<evidence type="ECO:0000256" key="11">
    <source>
        <dbReference type="ARBA" id="ARBA00024691"/>
    </source>
</evidence>
<dbReference type="InterPro" id="IPR038510">
    <property type="entry name" value="Spt4_sf"/>
</dbReference>
<dbReference type="Gene3D" id="3.30.40.210">
    <property type="match status" value="1"/>
</dbReference>
<dbReference type="PANTHER" id="PTHR12882">
    <property type="entry name" value="SUPPRESSOR OF TY 4"/>
    <property type="match status" value="1"/>
</dbReference>
<dbReference type="FunFam" id="3.30.40.210:FF:000002">
    <property type="entry name" value="Transcription elongation factor SPT4 homolog"/>
    <property type="match status" value="1"/>
</dbReference>
<dbReference type="InterPro" id="IPR022800">
    <property type="entry name" value="Spt4/RpoE2_Znf"/>
</dbReference>
<dbReference type="GO" id="GO:0003746">
    <property type="term" value="F:translation elongation factor activity"/>
    <property type="evidence" value="ECO:0007669"/>
    <property type="project" value="UniProtKB-KW"/>
</dbReference>
<gene>
    <name evidence="17" type="ORF">EXIGLDRAFT_625928</name>
    <name evidence="16" type="ORF">EXIGLDRAFT_843919</name>
</gene>
<keyword evidence="8 13" id="KW-0804">Transcription</keyword>
<keyword evidence="5" id="KW-0479">Metal-binding</keyword>
<evidence type="ECO:0000256" key="13">
    <source>
        <dbReference type="PIRNR" id="PIRNR025023"/>
    </source>
</evidence>
<dbReference type="GO" id="GO:0006355">
    <property type="term" value="P:regulation of DNA-templated transcription"/>
    <property type="evidence" value="ECO:0007669"/>
    <property type="project" value="InterPro"/>
</dbReference>
<keyword evidence="7" id="KW-0862">Zinc</keyword>
<dbReference type="GO" id="GO:0140673">
    <property type="term" value="P:transcription elongation-coupled chromatin remodeling"/>
    <property type="evidence" value="ECO:0007669"/>
    <property type="project" value="InterPro"/>
</dbReference>
<proteinExistence type="inferred from homology"/>